<keyword evidence="2" id="KW-1185">Reference proteome</keyword>
<name>A0A8J3JHT9_9ACTN</name>
<dbReference type="Proteomes" id="UP000601223">
    <property type="component" value="Unassembled WGS sequence"/>
</dbReference>
<proteinExistence type="predicted"/>
<dbReference type="RefSeq" id="WP_275411606.1">
    <property type="nucleotide sequence ID" value="NZ_BONF01000025.1"/>
</dbReference>
<evidence type="ECO:0000313" key="2">
    <source>
        <dbReference type="Proteomes" id="UP000601223"/>
    </source>
</evidence>
<protein>
    <submittedName>
        <fullName evidence="1">Uncharacterized protein</fullName>
    </submittedName>
</protein>
<dbReference type="Pfam" id="PF22880">
    <property type="entry name" value="DUF7019"/>
    <property type="match status" value="1"/>
</dbReference>
<dbReference type="NCBIfam" id="NF040893">
    <property type="entry name" value="SAVMC3_10250"/>
    <property type="match status" value="1"/>
</dbReference>
<evidence type="ECO:0000313" key="1">
    <source>
        <dbReference type="EMBL" id="GIF82874.1"/>
    </source>
</evidence>
<reference evidence="1 2" key="1">
    <citation type="submission" date="2021-01" db="EMBL/GenBank/DDBJ databases">
        <title>Whole genome shotgun sequence of Catellatospora bangladeshensis NBRC 107357.</title>
        <authorList>
            <person name="Komaki H."/>
            <person name="Tamura T."/>
        </authorList>
    </citation>
    <scope>NUCLEOTIDE SEQUENCE [LARGE SCALE GENOMIC DNA]</scope>
    <source>
        <strain evidence="1 2">NBRC 107357</strain>
    </source>
</reference>
<comment type="caution">
    <text evidence="1">The sequence shown here is derived from an EMBL/GenBank/DDBJ whole genome shotgun (WGS) entry which is preliminary data.</text>
</comment>
<sequence>MFFRRRTEQARALRYMAYVSDTKIDMLISQIQEPLRRSIATELKLDLKLIGLTLNADSPLRQQSRIEKVALVEDYLARHQQVGDLTATQGYVRARLNMDWAPLSDIEPGRADAEKITFFCGYTPDLLVVLGGSTAHLLGTPVEPAATPGSQPYAIRRALQPVAPQGTGLDEQAETDTVRSLADGIAATAKAVFQTPQPVQFLARCISRGPLPDGSQRPAYLLGSPLYVEMVDF</sequence>
<dbReference type="AlphaFoldDB" id="A0A8J3JHT9"/>
<dbReference type="EMBL" id="BONF01000025">
    <property type="protein sequence ID" value="GIF82874.1"/>
    <property type="molecule type" value="Genomic_DNA"/>
</dbReference>
<dbReference type="InterPro" id="IPR054284">
    <property type="entry name" value="DUF7019"/>
</dbReference>
<organism evidence="1 2">
    <name type="scientific">Catellatospora bangladeshensis</name>
    <dbReference type="NCBI Taxonomy" id="310355"/>
    <lineage>
        <taxon>Bacteria</taxon>
        <taxon>Bacillati</taxon>
        <taxon>Actinomycetota</taxon>
        <taxon>Actinomycetes</taxon>
        <taxon>Micromonosporales</taxon>
        <taxon>Micromonosporaceae</taxon>
        <taxon>Catellatospora</taxon>
    </lineage>
</organism>
<gene>
    <name evidence="1" type="ORF">Cba03nite_42230</name>
</gene>
<accession>A0A8J3JHT9</accession>